<reference evidence="2 3" key="1">
    <citation type="submission" date="2019-06" db="EMBL/GenBank/DDBJ databases">
        <title>Whole geneome sequnce of Mycobacteroides chelonae M77 isolated from bovine milk from Meghalaya, India.</title>
        <authorList>
            <person name="Vise E."/>
            <person name="Das S."/>
            <person name="Garg A."/>
            <person name="Ghatak S."/>
            <person name="Shakuntala I."/>
            <person name="Milton A.A.P."/>
            <person name="Karam A."/>
            <person name="Sanjukta R."/>
            <person name="Puro K."/>
            <person name="Sen A."/>
        </authorList>
    </citation>
    <scope>NUCLEOTIDE SEQUENCE [LARGE SCALE GENOMIC DNA]</scope>
    <source>
        <strain evidence="2 3">M77</strain>
    </source>
</reference>
<proteinExistence type="predicted"/>
<dbReference type="EMBL" id="CP041150">
    <property type="protein sequence ID" value="QDF73468.1"/>
    <property type="molecule type" value="Genomic_DNA"/>
</dbReference>
<dbReference type="AlphaFoldDB" id="A0AB73UAY3"/>
<dbReference type="InterPro" id="IPR000073">
    <property type="entry name" value="AB_hydrolase_1"/>
</dbReference>
<evidence type="ECO:0000313" key="3">
    <source>
        <dbReference type="Proteomes" id="UP000317728"/>
    </source>
</evidence>
<evidence type="ECO:0000259" key="1">
    <source>
        <dbReference type="Pfam" id="PF00561"/>
    </source>
</evidence>
<sequence length="293" mass="32305">MNHAIAGSPELPALLLIPAQGESWWGYENAIPLLEKTFQIFVVDLRGQGKSTWTPGRYTIDNYGNDLVRFIDLAIGRETLVAGNSSGGLLAAWLAAYAKPGQIRGAYLEDPPLFASELTPACGPGIKQGILGPLFASWAKWFGDQWSIGHWEDWRNTLPHELPDSLKPKAADILDFLGINNDDSDPPQHLKEYDPELCRMIIEGRFFSGCDHERLLSDIRNPILLSHHFRAIDPEHGLLVGAMADVQAQFAASLIAASGSPLVHKDFPDAEHAMHDADPHLYAETLIEWNSGL</sequence>
<dbReference type="Gene3D" id="3.40.50.1820">
    <property type="entry name" value="alpha/beta hydrolase"/>
    <property type="match status" value="1"/>
</dbReference>
<dbReference type="InterPro" id="IPR029058">
    <property type="entry name" value="AB_hydrolase_fold"/>
</dbReference>
<protein>
    <submittedName>
        <fullName evidence="2">Alpha/beta hydrolase</fullName>
    </submittedName>
</protein>
<dbReference type="GO" id="GO:0016787">
    <property type="term" value="F:hydrolase activity"/>
    <property type="evidence" value="ECO:0007669"/>
    <property type="project" value="UniProtKB-KW"/>
</dbReference>
<dbReference type="PANTHER" id="PTHR46438:SF2">
    <property type="entry name" value="ALPHA_BETA-HYDROLASES SUPERFAMILY PROTEIN"/>
    <property type="match status" value="1"/>
</dbReference>
<evidence type="ECO:0000313" key="2">
    <source>
        <dbReference type="EMBL" id="QDF73468.1"/>
    </source>
</evidence>
<dbReference type="Proteomes" id="UP000317728">
    <property type="component" value="Chromosome"/>
</dbReference>
<dbReference type="SUPFAM" id="SSF53474">
    <property type="entry name" value="alpha/beta-Hydrolases"/>
    <property type="match status" value="1"/>
</dbReference>
<feature type="domain" description="AB hydrolase-1" evidence="1">
    <location>
        <begin position="12"/>
        <end position="118"/>
    </location>
</feature>
<name>A0AB73UAY3_MYCCH</name>
<dbReference type="PANTHER" id="PTHR46438">
    <property type="entry name" value="ALPHA/BETA-HYDROLASES SUPERFAMILY PROTEIN"/>
    <property type="match status" value="1"/>
</dbReference>
<gene>
    <name evidence="2" type="ORF">FJK96_14560</name>
</gene>
<dbReference type="Pfam" id="PF00561">
    <property type="entry name" value="Abhydrolase_1"/>
    <property type="match status" value="1"/>
</dbReference>
<accession>A0AB73UAY3</accession>
<keyword evidence="2" id="KW-0378">Hydrolase</keyword>
<organism evidence="2 3">
    <name type="scientific">Mycobacteroides chelonae</name>
    <name type="common">Mycobacterium chelonae</name>
    <dbReference type="NCBI Taxonomy" id="1774"/>
    <lineage>
        <taxon>Bacteria</taxon>
        <taxon>Bacillati</taxon>
        <taxon>Actinomycetota</taxon>
        <taxon>Actinomycetes</taxon>
        <taxon>Mycobacteriales</taxon>
        <taxon>Mycobacteriaceae</taxon>
        <taxon>Mycobacteroides</taxon>
    </lineage>
</organism>